<feature type="compositionally biased region" description="Polar residues" evidence="1">
    <location>
        <begin position="52"/>
        <end position="71"/>
    </location>
</feature>
<sequence length="71" mass="7934">MDQLNKALQWPAAFQTSERDSLLNSERQNQGKHLLNVYGPENWADRDDPGMGNNTNTCSPGPNTRLTAFLS</sequence>
<protein>
    <submittedName>
        <fullName evidence="2">Uncharacterized protein</fullName>
    </submittedName>
</protein>
<proteinExistence type="predicted"/>
<name>A0ABD0XTV1_UMBPY</name>
<evidence type="ECO:0000313" key="2">
    <source>
        <dbReference type="EMBL" id="KAL1024032.1"/>
    </source>
</evidence>
<gene>
    <name evidence="2" type="ORF">UPYG_G00050520</name>
</gene>
<reference evidence="2 3" key="1">
    <citation type="submission" date="2024-06" db="EMBL/GenBank/DDBJ databases">
        <authorList>
            <person name="Pan Q."/>
            <person name="Wen M."/>
            <person name="Jouanno E."/>
            <person name="Zahm M."/>
            <person name="Klopp C."/>
            <person name="Cabau C."/>
            <person name="Louis A."/>
            <person name="Berthelot C."/>
            <person name="Parey E."/>
            <person name="Roest Crollius H."/>
            <person name="Montfort J."/>
            <person name="Robinson-Rechavi M."/>
            <person name="Bouchez O."/>
            <person name="Lampietro C."/>
            <person name="Lopez Roques C."/>
            <person name="Donnadieu C."/>
            <person name="Postlethwait J."/>
            <person name="Bobe J."/>
            <person name="Verreycken H."/>
            <person name="Guiguen Y."/>
        </authorList>
    </citation>
    <scope>NUCLEOTIDE SEQUENCE [LARGE SCALE GENOMIC DNA]</scope>
    <source>
        <strain evidence="2">Up_M1</strain>
        <tissue evidence="2">Testis</tissue>
    </source>
</reference>
<comment type="caution">
    <text evidence="2">The sequence shown here is derived from an EMBL/GenBank/DDBJ whole genome shotgun (WGS) entry which is preliminary data.</text>
</comment>
<feature type="region of interest" description="Disordered" evidence="1">
    <location>
        <begin position="19"/>
        <end position="71"/>
    </location>
</feature>
<evidence type="ECO:0000256" key="1">
    <source>
        <dbReference type="SAM" id="MobiDB-lite"/>
    </source>
</evidence>
<accession>A0ABD0XTV1</accession>
<evidence type="ECO:0000313" key="3">
    <source>
        <dbReference type="Proteomes" id="UP001557470"/>
    </source>
</evidence>
<dbReference type="Proteomes" id="UP001557470">
    <property type="component" value="Unassembled WGS sequence"/>
</dbReference>
<keyword evidence="3" id="KW-1185">Reference proteome</keyword>
<organism evidence="2 3">
    <name type="scientific">Umbra pygmaea</name>
    <name type="common">Eastern mudminnow</name>
    <dbReference type="NCBI Taxonomy" id="75934"/>
    <lineage>
        <taxon>Eukaryota</taxon>
        <taxon>Metazoa</taxon>
        <taxon>Chordata</taxon>
        <taxon>Craniata</taxon>
        <taxon>Vertebrata</taxon>
        <taxon>Euteleostomi</taxon>
        <taxon>Actinopterygii</taxon>
        <taxon>Neopterygii</taxon>
        <taxon>Teleostei</taxon>
        <taxon>Protacanthopterygii</taxon>
        <taxon>Esociformes</taxon>
        <taxon>Umbridae</taxon>
        <taxon>Umbra</taxon>
    </lineage>
</organism>
<dbReference type="EMBL" id="JAGEUA010000001">
    <property type="protein sequence ID" value="KAL1024032.1"/>
    <property type="molecule type" value="Genomic_DNA"/>
</dbReference>
<dbReference type="AlphaFoldDB" id="A0ABD0XTV1"/>